<dbReference type="AlphaFoldDB" id="A0A3M7KRE0"/>
<organism evidence="2 3">
    <name type="scientific">Auxenochlorella protothecoides</name>
    <name type="common">Green microalga</name>
    <name type="synonym">Chlorella protothecoides</name>
    <dbReference type="NCBI Taxonomy" id="3075"/>
    <lineage>
        <taxon>Eukaryota</taxon>
        <taxon>Viridiplantae</taxon>
        <taxon>Chlorophyta</taxon>
        <taxon>core chlorophytes</taxon>
        <taxon>Trebouxiophyceae</taxon>
        <taxon>Chlorellales</taxon>
        <taxon>Chlorellaceae</taxon>
        <taxon>Auxenochlorella</taxon>
    </lineage>
</organism>
<evidence type="ECO:0000313" key="2">
    <source>
        <dbReference type="EMBL" id="RMZ52305.1"/>
    </source>
</evidence>
<comment type="caution">
    <text evidence="2">The sequence shown here is derived from an EMBL/GenBank/DDBJ whole genome shotgun (WGS) entry which is preliminary data.</text>
</comment>
<dbReference type="EMBL" id="QOKY01000211">
    <property type="protein sequence ID" value="RMZ52305.1"/>
    <property type="molecule type" value="Genomic_DNA"/>
</dbReference>
<sequence length="168" mass="17727">MGSLPGRAARRAALLAVGGLLARGPSPPARPLQPRHAEAGHREALHHPRFARASRLCSSRNGAGPTQEDAAHRGCTQNGPHPRRQPASDRLTILHFNDVYEISPRAMEPVGGAARFVSAVRAHAADSPLVLFSGDCLNPSLVSSFTRGEHMAPILNSIGVHAACVGNH</sequence>
<dbReference type="GO" id="GO:0009166">
    <property type="term" value="P:nucleotide catabolic process"/>
    <property type="evidence" value="ECO:0007669"/>
    <property type="project" value="InterPro"/>
</dbReference>
<evidence type="ECO:0000313" key="3">
    <source>
        <dbReference type="Proteomes" id="UP000279271"/>
    </source>
</evidence>
<proteinExistence type="predicted"/>
<protein>
    <recommendedName>
        <fullName evidence="4">Calcineurin-like phosphoesterase domain-containing protein</fullName>
    </recommendedName>
</protein>
<dbReference type="PANTHER" id="PTHR11575:SF48">
    <property type="entry name" value="5'-NUCLEOTIDASE"/>
    <property type="match status" value="1"/>
</dbReference>
<evidence type="ECO:0000256" key="1">
    <source>
        <dbReference type="SAM" id="MobiDB-lite"/>
    </source>
</evidence>
<accession>A0A3M7KRE0</accession>
<dbReference type="GO" id="GO:0016787">
    <property type="term" value="F:hydrolase activity"/>
    <property type="evidence" value="ECO:0007669"/>
    <property type="project" value="InterPro"/>
</dbReference>
<feature type="region of interest" description="Disordered" evidence="1">
    <location>
        <begin position="56"/>
        <end position="89"/>
    </location>
</feature>
<dbReference type="SUPFAM" id="SSF56300">
    <property type="entry name" value="Metallo-dependent phosphatases"/>
    <property type="match status" value="1"/>
</dbReference>
<dbReference type="InterPro" id="IPR029052">
    <property type="entry name" value="Metallo-depent_PP-like"/>
</dbReference>
<dbReference type="Proteomes" id="UP000279271">
    <property type="component" value="Unassembled WGS sequence"/>
</dbReference>
<dbReference type="PANTHER" id="PTHR11575">
    <property type="entry name" value="5'-NUCLEOTIDASE-RELATED"/>
    <property type="match status" value="1"/>
</dbReference>
<dbReference type="Gene3D" id="3.60.21.10">
    <property type="match status" value="1"/>
</dbReference>
<reference evidence="3" key="1">
    <citation type="journal article" date="2018" name="Algal Res.">
        <title>Characterization of plant carbon substrate utilization by Auxenochlorella protothecoides.</title>
        <authorList>
            <person name="Vogler B.W."/>
            <person name="Starkenburg S.R."/>
            <person name="Sudasinghe N."/>
            <person name="Schambach J.Y."/>
            <person name="Rollin J.A."/>
            <person name="Pattathil S."/>
            <person name="Barry A.N."/>
        </authorList>
    </citation>
    <scope>NUCLEOTIDE SEQUENCE [LARGE SCALE GENOMIC DNA]</scope>
    <source>
        <strain evidence="3">UTEX 25</strain>
    </source>
</reference>
<name>A0A3M7KRE0_AUXPR</name>
<evidence type="ECO:0008006" key="4">
    <source>
        <dbReference type="Google" id="ProtNLM"/>
    </source>
</evidence>
<dbReference type="InterPro" id="IPR006179">
    <property type="entry name" value="5_nucleotidase/apyrase"/>
</dbReference>
<feature type="region of interest" description="Disordered" evidence="1">
    <location>
        <begin position="21"/>
        <end position="41"/>
    </location>
</feature>
<gene>
    <name evidence="2" type="ORF">APUTEX25_001921</name>
</gene>
<feature type="non-terminal residue" evidence="2">
    <location>
        <position position="168"/>
    </location>
</feature>